<name>A0A485L2I6_9STRA</name>
<proteinExistence type="predicted"/>
<protein>
    <submittedName>
        <fullName evidence="2">Aste57867_14829 protein</fullName>
    </submittedName>
</protein>
<dbReference type="EMBL" id="VJMH01005581">
    <property type="protein sequence ID" value="KAF0694281.1"/>
    <property type="molecule type" value="Genomic_DNA"/>
</dbReference>
<reference evidence="2 3" key="1">
    <citation type="submission" date="2019-03" db="EMBL/GenBank/DDBJ databases">
        <authorList>
            <person name="Gaulin E."/>
            <person name="Dumas B."/>
        </authorList>
    </citation>
    <scope>NUCLEOTIDE SEQUENCE [LARGE SCALE GENOMIC DNA]</scope>
    <source>
        <strain evidence="2">CBS 568.67</strain>
    </source>
</reference>
<evidence type="ECO:0000313" key="3">
    <source>
        <dbReference type="Proteomes" id="UP000332933"/>
    </source>
</evidence>
<evidence type="ECO:0000313" key="2">
    <source>
        <dbReference type="EMBL" id="VFT91647.1"/>
    </source>
</evidence>
<dbReference type="EMBL" id="CAADRA010005602">
    <property type="protein sequence ID" value="VFT91647.1"/>
    <property type="molecule type" value="Genomic_DNA"/>
</dbReference>
<dbReference type="OrthoDB" id="62361at2759"/>
<dbReference type="Proteomes" id="UP000332933">
    <property type="component" value="Unassembled WGS sequence"/>
</dbReference>
<evidence type="ECO:0000313" key="1">
    <source>
        <dbReference type="EMBL" id="KAF0694281.1"/>
    </source>
</evidence>
<organism evidence="2 3">
    <name type="scientific">Aphanomyces stellatus</name>
    <dbReference type="NCBI Taxonomy" id="120398"/>
    <lineage>
        <taxon>Eukaryota</taxon>
        <taxon>Sar</taxon>
        <taxon>Stramenopiles</taxon>
        <taxon>Oomycota</taxon>
        <taxon>Saprolegniomycetes</taxon>
        <taxon>Saprolegniales</taxon>
        <taxon>Verrucalvaceae</taxon>
        <taxon>Aphanomyces</taxon>
    </lineage>
</organism>
<reference evidence="1" key="2">
    <citation type="submission" date="2019-06" db="EMBL/GenBank/DDBJ databases">
        <title>Genomics analysis of Aphanomyces spp. identifies a new class of oomycete effector associated with host adaptation.</title>
        <authorList>
            <person name="Gaulin E."/>
        </authorList>
    </citation>
    <scope>NUCLEOTIDE SEQUENCE</scope>
    <source>
        <strain evidence="1">CBS 578.67</strain>
    </source>
</reference>
<gene>
    <name evidence="2" type="primary">Aste57867_14829</name>
    <name evidence="1" type="ORF">As57867_014773</name>
    <name evidence="2" type="ORF">ASTE57867_14829</name>
</gene>
<dbReference type="AlphaFoldDB" id="A0A485L2I6"/>
<keyword evidence="3" id="KW-1185">Reference proteome</keyword>
<accession>A0A485L2I6</accession>
<sequence length="403" mass="46988">MHAPTTDELVDVDTAALVAIIDARKESRINRRRTQKKAHYQHDKRVYHYLKTRAIELENELGRLTQLPRATLMSWKETAAALRDETSLHVHNNRVLKKRLREFHTLARLMQSWVDTAIEVRHPPCTPQQAIYPQTSAPTATWSASNLSLNHIRLHAHLDARRHGLDWLTQIMYHNTDRMLEKYAFPPRSPHSRLGDVLLDDTGGLLQYVQRYQVEIPLPLDQVLPRAVAYFQTGATPEQLEVHYKSKRYLDVEVTQSLSRHMSYDVVVDLTSYGDAGDTRLCRVFGDDQRFVLVTQNIPEDERLPSKSVDSKSMNWVVVERVGPSRTILRCLFVVSQGIHRTDHIAGQVLSLEEESRRDWNLDLKCFHEHDRLDVFRRHVLHLGYRNMQSRDQDFARLFRCEI</sequence>